<sequence length="300" mass="34958">MSYSIFRMQGIKTTSDLRGIGKHNAERISHTNFDIEKEKSAENIELVSCDSYLERFKEITAPMKEEHDERMKKTRKDRQKTFEQAINSAKNDVACEFLFASDEAFFKGKSKEEIKAWAEESLAFIEQDIGIKHENIIHAAVHMDEKTPHLHVVAVPLLKAYDGRRKAETWQISRKKFVKTKEDLIELQDTYNQRMNNKGFYMERGVSTGREHIELRRFKAVTAKEQAEQLEKEIQERQEEKEVLSLSVRHMENRLDDLGESLRKIKQVDEIKVEKGGLFSSKTVKLAVSDFEGIKSFRRA</sequence>
<evidence type="ECO:0000313" key="4">
    <source>
        <dbReference type="Proteomes" id="UP000031563"/>
    </source>
</evidence>
<dbReference type="GO" id="GO:0003677">
    <property type="term" value="F:DNA binding"/>
    <property type="evidence" value="ECO:0007669"/>
    <property type="project" value="InterPro"/>
</dbReference>
<accession>A0A0F5HRN8</accession>
<reference evidence="3" key="1">
    <citation type="submission" date="2015-02" db="EMBL/GenBank/DDBJ databases">
        <title>Genome Assembly of Bacillaceae bacterium MTCC 8252.</title>
        <authorList>
            <person name="Verma A."/>
            <person name="Khatri I."/>
            <person name="Mual P."/>
            <person name="Subramanian S."/>
            <person name="Krishnamurthi S."/>
        </authorList>
    </citation>
    <scope>NUCLEOTIDE SEQUENCE [LARGE SCALE GENOMIC DNA]</scope>
    <source>
        <strain evidence="3">MTCC 8252</strain>
    </source>
</reference>
<organism evidence="3 4">
    <name type="scientific">Bacillus thermotolerans</name>
    <name type="common">Quasibacillus thermotolerans</name>
    <dbReference type="NCBI Taxonomy" id="1221996"/>
    <lineage>
        <taxon>Bacteria</taxon>
        <taxon>Bacillati</taxon>
        <taxon>Bacillota</taxon>
        <taxon>Bacilli</taxon>
        <taxon>Bacillales</taxon>
        <taxon>Bacillaceae</taxon>
        <taxon>Bacillus</taxon>
    </lineage>
</organism>
<dbReference type="STRING" id="1221996.QY95_03239"/>
<dbReference type="Pfam" id="PF01076">
    <property type="entry name" value="Mob_Pre"/>
    <property type="match status" value="1"/>
</dbReference>
<dbReference type="EMBL" id="JWIR02000066">
    <property type="protein sequence ID" value="KKB35991.1"/>
    <property type="molecule type" value="Genomic_DNA"/>
</dbReference>
<protein>
    <submittedName>
        <fullName evidence="3">Plasmid recombination, MobE mobilization protein</fullName>
    </submittedName>
</protein>
<gene>
    <name evidence="3" type="ORF">QY95_03239</name>
</gene>
<comment type="similarity">
    <text evidence="1">Belongs to the plasmid mobilization pre family.</text>
</comment>
<dbReference type="NCBIfam" id="NF041497">
    <property type="entry name" value="MobV"/>
    <property type="match status" value="1"/>
</dbReference>
<keyword evidence="2" id="KW-0175">Coiled coil</keyword>
<dbReference type="GO" id="GO:0006310">
    <property type="term" value="P:DNA recombination"/>
    <property type="evidence" value="ECO:0007669"/>
    <property type="project" value="InterPro"/>
</dbReference>
<dbReference type="AlphaFoldDB" id="A0A0F5HRN8"/>
<evidence type="ECO:0000256" key="2">
    <source>
        <dbReference type="SAM" id="Coils"/>
    </source>
</evidence>
<dbReference type="Gene3D" id="3.30.930.30">
    <property type="match status" value="1"/>
</dbReference>
<dbReference type="RefSeq" id="WP_052725925.1">
    <property type="nucleotide sequence ID" value="NZ_JWIR02000066.1"/>
</dbReference>
<evidence type="ECO:0000256" key="1">
    <source>
        <dbReference type="ARBA" id="ARBA00010657"/>
    </source>
</evidence>
<proteinExistence type="inferred from homology"/>
<dbReference type="CDD" id="cd17242">
    <property type="entry name" value="MobM_relaxase"/>
    <property type="match status" value="1"/>
</dbReference>
<dbReference type="InterPro" id="IPR001668">
    <property type="entry name" value="Mob_Pre"/>
</dbReference>
<feature type="coiled-coil region" evidence="2">
    <location>
        <begin position="220"/>
        <end position="268"/>
    </location>
</feature>
<keyword evidence="4" id="KW-1185">Reference proteome</keyword>
<name>A0A0F5HRN8_BACTR</name>
<evidence type="ECO:0000313" key="3">
    <source>
        <dbReference type="EMBL" id="KKB35991.1"/>
    </source>
</evidence>
<dbReference type="OrthoDB" id="9800759at2"/>
<dbReference type="Proteomes" id="UP000031563">
    <property type="component" value="Unassembled WGS sequence"/>
</dbReference>
<comment type="caution">
    <text evidence="3">The sequence shown here is derived from an EMBL/GenBank/DDBJ whole genome shotgun (WGS) entry which is preliminary data.</text>
</comment>